<dbReference type="InterPro" id="IPR046214">
    <property type="entry name" value="DUF6247"/>
</dbReference>
<name>A0A1I2MEG4_9ACTN</name>
<dbReference type="AlphaFoldDB" id="A0A1I2MEG4"/>
<reference evidence="1 4" key="2">
    <citation type="submission" date="2020-07" db="EMBL/GenBank/DDBJ databases">
        <title>Sequencing the genomes of 1000 actinobacteria strains.</title>
        <authorList>
            <person name="Klenk H.-P."/>
        </authorList>
    </citation>
    <scope>NUCLEOTIDE SEQUENCE [LARGE SCALE GENOMIC DNA]</scope>
    <source>
        <strain evidence="1 4">DSM 45117</strain>
    </source>
</reference>
<dbReference type="RefSeq" id="WP_092881689.1">
    <property type="nucleotide sequence ID" value="NZ_FOOI01000002.1"/>
</dbReference>
<evidence type="ECO:0000313" key="3">
    <source>
        <dbReference type="Proteomes" id="UP000199052"/>
    </source>
</evidence>
<dbReference type="EMBL" id="JACBZA010000001">
    <property type="protein sequence ID" value="NYH81636.1"/>
    <property type="molecule type" value="Genomic_DNA"/>
</dbReference>
<protein>
    <submittedName>
        <fullName evidence="2">Uncharacterized protein</fullName>
    </submittedName>
</protein>
<evidence type="ECO:0000313" key="2">
    <source>
        <dbReference type="EMBL" id="SFF87766.1"/>
    </source>
</evidence>
<dbReference type="STRING" id="504797.SAMN05421678_102499"/>
<evidence type="ECO:0000313" key="4">
    <source>
        <dbReference type="Proteomes" id="UP000533017"/>
    </source>
</evidence>
<dbReference type="EMBL" id="FOOI01000002">
    <property type="protein sequence ID" value="SFF87766.1"/>
    <property type="molecule type" value="Genomic_DNA"/>
</dbReference>
<keyword evidence="4" id="KW-1185">Reference proteome</keyword>
<accession>A0A1I2MEG4</accession>
<sequence length="96" mass="11271">MSAEPIHEVGYDPAEILRVLPEEWHAQFLGEYHSALDAAHEIWRFKQLQELLRVWRLHAAAVSNPAFEQAERAVRENRRDEFVSMDEAFPGWADER</sequence>
<gene>
    <name evidence="1" type="ORF">FHR37_000487</name>
    <name evidence="2" type="ORF">SAMN05421678_102499</name>
</gene>
<organism evidence="2 3">
    <name type="scientific">Actinopolymorpha cephalotaxi</name>
    <dbReference type="NCBI Taxonomy" id="504797"/>
    <lineage>
        <taxon>Bacteria</taxon>
        <taxon>Bacillati</taxon>
        <taxon>Actinomycetota</taxon>
        <taxon>Actinomycetes</taxon>
        <taxon>Propionibacteriales</taxon>
        <taxon>Actinopolymorphaceae</taxon>
        <taxon>Actinopolymorpha</taxon>
    </lineage>
</organism>
<dbReference type="Proteomes" id="UP000199052">
    <property type="component" value="Unassembled WGS sequence"/>
</dbReference>
<dbReference type="Proteomes" id="UP000533017">
    <property type="component" value="Unassembled WGS sequence"/>
</dbReference>
<proteinExistence type="predicted"/>
<dbReference type="OrthoDB" id="3482025at2"/>
<reference evidence="2 3" key="1">
    <citation type="submission" date="2016-10" db="EMBL/GenBank/DDBJ databases">
        <authorList>
            <person name="de Groot N.N."/>
        </authorList>
    </citation>
    <scope>NUCLEOTIDE SEQUENCE [LARGE SCALE GENOMIC DNA]</scope>
    <source>
        <strain evidence="2 3">CPCC 202808</strain>
    </source>
</reference>
<evidence type="ECO:0000313" key="1">
    <source>
        <dbReference type="EMBL" id="NYH81636.1"/>
    </source>
</evidence>
<dbReference type="Pfam" id="PF19760">
    <property type="entry name" value="DUF6247"/>
    <property type="match status" value="1"/>
</dbReference>